<sequence>MIRMIFLWAFATASLATEPDWNDYDGLLNSHVHAAEKDGYPVNLVDYENISADSRFYVVFNQIIQFDVLQLTTNEEKLAFYINAYNILTINLILDNWPVDSIRDIGSFFRGPWDIVVLENADGQLTLDDIEHNIIRQLDEPRIHFAVNCASVSCPDLRHEAYRADKLDEQLDEQTRLFLNNEKGLLLENNRLRLSKIFDWYGEDFDVFGNLEDFVRLYRPDLQFDSVRTNLPYNWNLNAVP</sequence>
<accession>A0A2A5CCJ2</accession>
<dbReference type="PANTHER" id="PTHR46361">
    <property type="entry name" value="ELECTRON CARRIER/ PROTEIN DISULFIDE OXIDOREDUCTASE"/>
    <property type="match status" value="1"/>
</dbReference>
<feature type="domain" description="DUF547" evidence="1">
    <location>
        <begin position="72"/>
        <end position="179"/>
    </location>
</feature>
<evidence type="ECO:0000313" key="3">
    <source>
        <dbReference type="Proteomes" id="UP000228987"/>
    </source>
</evidence>
<organism evidence="2 3">
    <name type="scientific">SAR86 cluster bacterium</name>
    <dbReference type="NCBI Taxonomy" id="2030880"/>
    <lineage>
        <taxon>Bacteria</taxon>
        <taxon>Pseudomonadati</taxon>
        <taxon>Pseudomonadota</taxon>
        <taxon>Gammaproteobacteria</taxon>
        <taxon>SAR86 cluster</taxon>
    </lineage>
</organism>
<evidence type="ECO:0000313" key="2">
    <source>
        <dbReference type="EMBL" id="PCJ41557.1"/>
    </source>
</evidence>
<gene>
    <name evidence="2" type="ORF">COA71_08350</name>
</gene>
<dbReference type="PANTHER" id="PTHR46361:SF3">
    <property type="entry name" value="ELECTRON CARRIER_ PROTEIN DISULFIDE OXIDOREDUCTASE"/>
    <property type="match status" value="1"/>
</dbReference>
<protein>
    <submittedName>
        <fullName evidence="2">DUF547 domain-containing protein</fullName>
    </submittedName>
</protein>
<name>A0A2A5CCJ2_9GAMM</name>
<dbReference type="InterPro" id="IPR006869">
    <property type="entry name" value="DUF547"/>
</dbReference>
<comment type="caution">
    <text evidence="2">The sequence shown here is derived from an EMBL/GenBank/DDBJ whole genome shotgun (WGS) entry which is preliminary data.</text>
</comment>
<dbReference type="EMBL" id="NVWI01000005">
    <property type="protein sequence ID" value="PCJ41557.1"/>
    <property type="molecule type" value="Genomic_DNA"/>
</dbReference>
<dbReference type="Proteomes" id="UP000228987">
    <property type="component" value="Unassembled WGS sequence"/>
</dbReference>
<reference evidence="3" key="1">
    <citation type="submission" date="2017-08" db="EMBL/GenBank/DDBJ databases">
        <title>A dynamic microbial community with high functional redundancy inhabits the cold, oxic subseafloor aquifer.</title>
        <authorList>
            <person name="Tully B.J."/>
            <person name="Wheat C.G."/>
            <person name="Glazer B.T."/>
            <person name="Huber J.A."/>
        </authorList>
    </citation>
    <scope>NUCLEOTIDE SEQUENCE [LARGE SCALE GENOMIC DNA]</scope>
</reference>
<dbReference type="Pfam" id="PF04784">
    <property type="entry name" value="DUF547"/>
    <property type="match status" value="1"/>
</dbReference>
<dbReference type="AlphaFoldDB" id="A0A2A5CCJ2"/>
<proteinExistence type="predicted"/>
<evidence type="ECO:0000259" key="1">
    <source>
        <dbReference type="Pfam" id="PF04784"/>
    </source>
</evidence>